<comment type="caution">
    <text evidence="3">The sequence shown here is derived from an EMBL/GenBank/DDBJ whole genome shotgun (WGS) entry which is preliminary data.</text>
</comment>
<dbReference type="PROSITE" id="PS51318">
    <property type="entry name" value="TAT"/>
    <property type="match status" value="1"/>
</dbReference>
<sequence length="227" mass="24302">MTPLSATRRRALGLGLAAVAAAGLAACSVGDPAPTDHFYRLNVTVPAGVSVPGPPAEGKALVQPFDAAGVLNQRALLWTENGVELQQYSYHFWAEPPAQLFQEATASALRSANVFETVVEPSYRARPDWIVRGRIRNLEVIGPSGEESAVRGARIALTMTVIDPDAERVVLDRSYEESVTVPTGTVSAAAAAIGAATEGILARFLRDLAQADLTKRNVLRRSTDRRR</sequence>
<dbReference type="Proteomes" id="UP000009881">
    <property type="component" value="Unassembled WGS sequence"/>
</dbReference>
<feature type="domain" description="ABC-type transport auxiliary lipoprotein component" evidence="2">
    <location>
        <begin position="39"/>
        <end position="198"/>
    </location>
</feature>
<accession>K9GRQ4</accession>
<dbReference type="RefSeq" id="WP_009541488.1">
    <property type="nucleotide sequence ID" value="NZ_ANHY01000015.1"/>
</dbReference>
<evidence type="ECO:0000313" key="4">
    <source>
        <dbReference type="Proteomes" id="UP000009881"/>
    </source>
</evidence>
<name>K9GRQ4_9PROT</name>
<dbReference type="EMBL" id="ANHY01000015">
    <property type="protein sequence ID" value="EKV28620.1"/>
    <property type="molecule type" value="Genomic_DNA"/>
</dbReference>
<dbReference type="InterPro" id="IPR005586">
    <property type="entry name" value="ABC_trans_aux"/>
</dbReference>
<dbReference type="InterPro" id="IPR006311">
    <property type="entry name" value="TAT_signal"/>
</dbReference>
<feature type="chain" id="PRO_5003931040" evidence="1">
    <location>
        <begin position="26"/>
        <end position="227"/>
    </location>
</feature>
<evidence type="ECO:0000259" key="2">
    <source>
        <dbReference type="Pfam" id="PF03886"/>
    </source>
</evidence>
<gene>
    <name evidence="3" type="ORF">C882_0831</name>
</gene>
<evidence type="ECO:0000256" key="1">
    <source>
        <dbReference type="SAM" id="SignalP"/>
    </source>
</evidence>
<feature type="signal peptide" evidence="1">
    <location>
        <begin position="1"/>
        <end position="25"/>
    </location>
</feature>
<dbReference type="OrthoDB" id="8445211at2"/>
<dbReference type="SUPFAM" id="SSF159594">
    <property type="entry name" value="XCC0632-like"/>
    <property type="match status" value="1"/>
</dbReference>
<organism evidence="3 4">
    <name type="scientific">Caenispirillum salinarum AK4</name>
    <dbReference type="NCBI Taxonomy" id="1238182"/>
    <lineage>
        <taxon>Bacteria</taxon>
        <taxon>Pseudomonadati</taxon>
        <taxon>Pseudomonadota</taxon>
        <taxon>Alphaproteobacteria</taxon>
        <taxon>Rhodospirillales</taxon>
        <taxon>Novispirillaceae</taxon>
        <taxon>Caenispirillum</taxon>
    </lineage>
</organism>
<evidence type="ECO:0000313" key="3">
    <source>
        <dbReference type="EMBL" id="EKV28620.1"/>
    </source>
</evidence>
<dbReference type="eggNOG" id="COG3218">
    <property type="taxonomic scope" value="Bacteria"/>
</dbReference>
<dbReference type="Pfam" id="PF03886">
    <property type="entry name" value="ABC_trans_aux"/>
    <property type="match status" value="1"/>
</dbReference>
<protein>
    <submittedName>
        <fullName evidence="3">ABC-type putative transport system</fullName>
    </submittedName>
</protein>
<dbReference type="STRING" id="1238182.C882_0831"/>
<keyword evidence="1" id="KW-0732">Signal</keyword>
<keyword evidence="4" id="KW-1185">Reference proteome</keyword>
<reference evidence="3 4" key="1">
    <citation type="journal article" date="2013" name="Genome Announc.">
        <title>Draft Genome Sequence of an Alphaproteobacterium, Caenispirillum salinarum AK4(T), Isolated from a Solar Saltern.</title>
        <authorList>
            <person name="Khatri I."/>
            <person name="Singh A."/>
            <person name="Korpole S."/>
            <person name="Pinnaka A.K."/>
            <person name="Subramanian S."/>
        </authorList>
    </citation>
    <scope>NUCLEOTIDE SEQUENCE [LARGE SCALE GENOMIC DNA]</scope>
    <source>
        <strain evidence="3 4">AK4</strain>
    </source>
</reference>
<dbReference type="AlphaFoldDB" id="K9GRQ4"/>
<proteinExistence type="predicted"/>
<dbReference type="Gene3D" id="3.40.50.10610">
    <property type="entry name" value="ABC-type transport auxiliary lipoprotein component"/>
    <property type="match status" value="1"/>
</dbReference>